<dbReference type="RefSeq" id="XP_013957853.1">
    <property type="nucleotide sequence ID" value="XM_014102378.1"/>
</dbReference>
<feature type="coiled-coil region" evidence="1">
    <location>
        <begin position="114"/>
        <end position="194"/>
    </location>
</feature>
<dbReference type="GeneID" id="25796542"/>
<feature type="compositionally biased region" description="Polar residues" evidence="2">
    <location>
        <begin position="260"/>
        <end position="285"/>
    </location>
</feature>
<evidence type="ECO:0000256" key="2">
    <source>
        <dbReference type="SAM" id="MobiDB-lite"/>
    </source>
</evidence>
<dbReference type="eggNOG" id="ENOG502RF5H">
    <property type="taxonomic scope" value="Eukaryota"/>
</dbReference>
<sequence length="361" mass="40757">MPPAITTRSIAKKKERPSLRYSESSDEGSNIQPPCTKNMLVKTQSLDIKMLSSIESDGENDDQTSVNYQENLERTALGNSVERRDSAAMSKDVSSAEDETSNPFSNKYPLSQQVFELEKRAQELQDNCEFWKKKSLELTLSLEGLTKLVKIERSDHEANRKSLEAANDALTKQLEQEKNKFKELQAKNESLSGEKAMLAKMLEEKTYESWIFRCAVAVVYKATPSARERVSMRQLIRDVFARLHENYQRGREAQEDAGAQDQNNKNNGNQVSEQAAESLPQQEESLLTAGAGKVDSDSEDMPLRDRKSLQKSQKRPRMTKGKGDRPSDDDSDEDQALFHVLKKKAKKLKIMPSRKESASSG</sequence>
<dbReference type="VEuPathDB" id="FungiDB:TRIVIDRAFT_63935"/>
<feature type="region of interest" description="Disordered" evidence="2">
    <location>
        <begin position="1"/>
        <end position="37"/>
    </location>
</feature>
<evidence type="ECO:0000313" key="4">
    <source>
        <dbReference type="Proteomes" id="UP000007115"/>
    </source>
</evidence>
<dbReference type="EMBL" id="ABDF02000005">
    <property type="protein sequence ID" value="EHK23641.1"/>
    <property type="molecule type" value="Genomic_DNA"/>
</dbReference>
<evidence type="ECO:0000256" key="1">
    <source>
        <dbReference type="SAM" id="Coils"/>
    </source>
</evidence>
<gene>
    <name evidence="3" type="ORF">TRIVIDRAFT_63935</name>
</gene>
<dbReference type="Proteomes" id="UP000007115">
    <property type="component" value="Unassembled WGS sequence"/>
</dbReference>
<protein>
    <submittedName>
        <fullName evidence="3">Uncharacterized protein</fullName>
    </submittedName>
</protein>
<dbReference type="OMA" id="EKTHESH"/>
<dbReference type="InParanoid" id="G9MP39"/>
<evidence type="ECO:0000313" key="3">
    <source>
        <dbReference type="EMBL" id="EHK23641.1"/>
    </source>
</evidence>
<keyword evidence="1" id="KW-0175">Coiled coil</keyword>
<feature type="region of interest" description="Disordered" evidence="2">
    <location>
        <begin position="250"/>
        <end position="337"/>
    </location>
</feature>
<reference evidence="3 4" key="1">
    <citation type="journal article" date="2011" name="Genome Biol.">
        <title>Comparative genome sequence analysis underscores mycoparasitism as the ancestral life style of Trichoderma.</title>
        <authorList>
            <person name="Kubicek C.P."/>
            <person name="Herrera-Estrella A."/>
            <person name="Seidl-Seiboth V."/>
            <person name="Martinez D.A."/>
            <person name="Druzhinina I.S."/>
            <person name="Thon M."/>
            <person name="Zeilinger S."/>
            <person name="Casas-Flores S."/>
            <person name="Horwitz B.A."/>
            <person name="Mukherjee P.K."/>
            <person name="Mukherjee M."/>
            <person name="Kredics L."/>
            <person name="Alcaraz L.D."/>
            <person name="Aerts A."/>
            <person name="Antal Z."/>
            <person name="Atanasova L."/>
            <person name="Cervantes-Badillo M.G."/>
            <person name="Challacombe J."/>
            <person name="Chertkov O."/>
            <person name="McCluskey K."/>
            <person name="Coulpier F."/>
            <person name="Deshpande N."/>
            <person name="von Doehren H."/>
            <person name="Ebbole D.J."/>
            <person name="Esquivel-Naranjo E.U."/>
            <person name="Fekete E."/>
            <person name="Flipphi M."/>
            <person name="Glaser F."/>
            <person name="Gomez-Rodriguez E.Y."/>
            <person name="Gruber S."/>
            <person name="Han C."/>
            <person name="Henrissat B."/>
            <person name="Hermosa R."/>
            <person name="Hernandez-Onate M."/>
            <person name="Karaffa L."/>
            <person name="Kosti I."/>
            <person name="Le Crom S."/>
            <person name="Lindquist E."/>
            <person name="Lucas S."/>
            <person name="Luebeck M."/>
            <person name="Luebeck P.S."/>
            <person name="Margeot A."/>
            <person name="Metz B."/>
            <person name="Misra M."/>
            <person name="Nevalainen H."/>
            <person name="Omann M."/>
            <person name="Packer N."/>
            <person name="Perrone G."/>
            <person name="Uresti-Rivera E.E."/>
            <person name="Salamov A."/>
            <person name="Schmoll M."/>
            <person name="Seiboth B."/>
            <person name="Shapiro H."/>
            <person name="Sukno S."/>
            <person name="Tamayo-Ramos J.A."/>
            <person name="Tisch D."/>
            <person name="Wiest A."/>
            <person name="Wilkinson H.H."/>
            <person name="Zhang M."/>
            <person name="Coutinho P.M."/>
            <person name="Kenerley C.M."/>
            <person name="Monte E."/>
            <person name="Baker S.E."/>
            <person name="Grigoriev I.V."/>
        </authorList>
    </citation>
    <scope>NUCLEOTIDE SEQUENCE [LARGE SCALE GENOMIC DNA]</scope>
    <source>
        <strain evidence="4">Gv29-8 / FGSC 10586</strain>
    </source>
</reference>
<dbReference type="HOGENOM" id="CLU_767394_0_0_1"/>
<comment type="caution">
    <text evidence="3">The sequence shown here is derived from an EMBL/GenBank/DDBJ whole genome shotgun (WGS) entry which is preliminary data.</text>
</comment>
<dbReference type="AlphaFoldDB" id="G9MP39"/>
<organism evidence="3 4">
    <name type="scientific">Hypocrea virens (strain Gv29-8 / FGSC 10586)</name>
    <name type="common">Gliocladium virens</name>
    <name type="synonym">Trichoderma virens</name>
    <dbReference type="NCBI Taxonomy" id="413071"/>
    <lineage>
        <taxon>Eukaryota</taxon>
        <taxon>Fungi</taxon>
        <taxon>Dikarya</taxon>
        <taxon>Ascomycota</taxon>
        <taxon>Pezizomycotina</taxon>
        <taxon>Sordariomycetes</taxon>
        <taxon>Hypocreomycetidae</taxon>
        <taxon>Hypocreales</taxon>
        <taxon>Hypocreaceae</taxon>
        <taxon>Trichoderma</taxon>
    </lineage>
</organism>
<accession>G9MP39</accession>
<dbReference type="OrthoDB" id="4900343at2759"/>
<name>G9MP39_HYPVG</name>
<proteinExistence type="predicted"/>
<keyword evidence="4" id="KW-1185">Reference proteome</keyword>
<feature type="region of interest" description="Disordered" evidence="2">
    <location>
        <begin position="72"/>
        <end position="107"/>
    </location>
</feature>
<feature type="compositionally biased region" description="Polar residues" evidence="2">
    <location>
        <begin position="27"/>
        <end position="37"/>
    </location>
</feature>